<evidence type="ECO:0000313" key="1">
    <source>
        <dbReference type="EMBL" id="KAH6944132.1"/>
    </source>
</evidence>
<keyword evidence="2" id="KW-1185">Reference proteome</keyword>
<evidence type="ECO:0000313" key="2">
    <source>
        <dbReference type="Proteomes" id="UP000821845"/>
    </source>
</evidence>
<proteinExistence type="predicted"/>
<name>A0ACB7T9G3_HYAAI</name>
<reference evidence="1" key="1">
    <citation type="submission" date="2020-05" db="EMBL/GenBank/DDBJ databases">
        <title>Large-scale comparative analyses of tick genomes elucidate their genetic diversity and vector capacities.</title>
        <authorList>
            <person name="Jia N."/>
            <person name="Wang J."/>
            <person name="Shi W."/>
            <person name="Du L."/>
            <person name="Sun Y."/>
            <person name="Zhan W."/>
            <person name="Jiang J."/>
            <person name="Wang Q."/>
            <person name="Zhang B."/>
            <person name="Ji P."/>
            <person name="Sakyi L.B."/>
            <person name="Cui X."/>
            <person name="Yuan T."/>
            <person name="Jiang B."/>
            <person name="Yang W."/>
            <person name="Lam T.T.-Y."/>
            <person name="Chang Q."/>
            <person name="Ding S."/>
            <person name="Wang X."/>
            <person name="Zhu J."/>
            <person name="Ruan X."/>
            <person name="Zhao L."/>
            <person name="Wei J."/>
            <person name="Que T."/>
            <person name="Du C."/>
            <person name="Cheng J."/>
            <person name="Dai P."/>
            <person name="Han X."/>
            <person name="Huang E."/>
            <person name="Gao Y."/>
            <person name="Liu J."/>
            <person name="Shao H."/>
            <person name="Ye R."/>
            <person name="Li L."/>
            <person name="Wei W."/>
            <person name="Wang X."/>
            <person name="Wang C."/>
            <person name="Yang T."/>
            <person name="Huo Q."/>
            <person name="Li W."/>
            <person name="Guo W."/>
            <person name="Chen H."/>
            <person name="Zhou L."/>
            <person name="Ni X."/>
            <person name="Tian J."/>
            <person name="Zhou Y."/>
            <person name="Sheng Y."/>
            <person name="Liu T."/>
            <person name="Pan Y."/>
            <person name="Xia L."/>
            <person name="Li J."/>
            <person name="Zhao F."/>
            <person name="Cao W."/>
        </authorList>
    </citation>
    <scope>NUCLEOTIDE SEQUENCE</scope>
    <source>
        <strain evidence="1">Hyas-2018</strain>
    </source>
</reference>
<sequence length="223" mass="24054">MEEKVGISKSRSVSRAQSGSSVGQHRKTKSTLSWADTVSGGGGTGPSHGPRDRLPEQARDAEVACLRKGNVDIKDVVRKMAGEITEIKKLVITQSVSAKVPVPIATEALAPASDSSGAPKRRALCSKDESGSQISEVKNMLAMLSAGQSNERGILQSSHLSSPPANIMTSRVSDADIVFEYIDEKLQEELDDLLLSFCRPDATMEERLADYKKILQIQKIMAM</sequence>
<protein>
    <submittedName>
        <fullName evidence="1">Uncharacterized protein</fullName>
    </submittedName>
</protein>
<comment type="caution">
    <text evidence="1">The sequence shown here is derived from an EMBL/GenBank/DDBJ whole genome shotgun (WGS) entry which is preliminary data.</text>
</comment>
<accession>A0ACB7T9G3</accession>
<gene>
    <name evidence="1" type="ORF">HPB50_001948</name>
</gene>
<dbReference type="Proteomes" id="UP000821845">
    <property type="component" value="Chromosome 1"/>
</dbReference>
<dbReference type="EMBL" id="CM023481">
    <property type="protein sequence ID" value="KAH6944132.1"/>
    <property type="molecule type" value="Genomic_DNA"/>
</dbReference>
<organism evidence="1 2">
    <name type="scientific">Hyalomma asiaticum</name>
    <name type="common">Tick</name>
    <dbReference type="NCBI Taxonomy" id="266040"/>
    <lineage>
        <taxon>Eukaryota</taxon>
        <taxon>Metazoa</taxon>
        <taxon>Ecdysozoa</taxon>
        <taxon>Arthropoda</taxon>
        <taxon>Chelicerata</taxon>
        <taxon>Arachnida</taxon>
        <taxon>Acari</taxon>
        <taxon>Parasitiformes</taxon>
        <taxon>Ixodida</taxon>
        <taxon>Ixodoidea</taxon>
        <taxon>Ixodidae</taxon>
        <taxon>Hyalomminae</taxon>
        <taxon>Hyalomma</taxon>
    </lineage>
</organism>